<reference evidence="2 3" key="1">
    <citation type="submission" date="2016-10" db="EMBL/GenBank/DDBJ databases">
        <authorList>
            <person name="de Groot N.N."/>
        </authorList>
    </citation>
    <scope>NUCLEOTIDE SEQUENCE [LARGE SCALE GENOMIC DNA]</scope>
    <source>
        <strain evidence="2 3">Vu-144</strain>
    </source>
</reference>
<sequence>MANIFLTNSENTALRMHECGEGEYWFYHKGSFPNDNPLLYQELIDNANSQIVIWDPYFNVNPPKNEDQNIFANIKNDITIKILVYRSFQNNRNYLNDVKNTLKVVIPPDKDCRFGMRFINGDDTHNQGGRFFHDRFLIIDNNDVFLIGSSVGYHIKPELSTGIFKVSNNETKGFIKSIFKHYWDNSTKHEIPLTFLHL</sequence>
<dbReference type="InterPro" id="IPR001736">
    <property type="entry name" value="PLipase_D/transphosphatidylase"/>
</dbReference>
<dbReference type="Proteomes" id="UP000199041">
    <property type="component" value="Unassembled WGS sequence"/>
</dbReference>
<protein>
    <recommendedName>
        <fullName evidence="1">PLD phosphodiesterase domain-containing protein</fullName>
    </recommendedName>
</protein>
<dbReference type="SUPFAM" id="SSF56024">
    <property type="entry name" value="Phospholipase D/nuclease"/>
    <property type="match status" value="1"/>
</dbReference>
<dbReference type="RefSeq" id="WP_091400126.1">
    <property type="nucleotide sequence ID" value="NZ_FNQY01000021.1"/>
</dbReference>
<dbReference type="GO" id="GO:0003824">
    <property type="term" value="F:catalytic activity"/>
    <property type="evidence" value="ECO:0007669"/>
    <property type="project" value="InterPro"/>
</dbReference>
<dbReference type="AlphaFoldDB" id="A0A1H4BH46"/>
<gene>
    <name evidence="2" type="ORF">SAMN05192529_12140</name>
</gene>
<dbReference type="STRING" id="551991.SAMN05192529_12140"/>
<evidence type="ECO:0000313" key="3">
    <source>
        <dbReference type="Proteomes" id="UP000199041"/>
    </source>
</evidence>
<keyword evidence="3" id="KW-1185">Reference proteome</keyword>
<dbReference type="OrthoDB" id="9816206at2"/>
<dbReference type="PROSITE" id="PS50035">
    <property type="entry name" value="PLD"/>
    <property type="match status" value="1"/>
</dbReference>
<dbReference type="GO" id="GO:0006793">
    <property type="term" value="P:phosphorus metabolic process"/>
    <property type="evidence" value="ECO:0007669"/>
    <property type="project" value="UniProtKB-ARBA"/>
</dbReference>
<name>A0A1H4BH46_9BACT</name>
<proteinExistence type="predicted"/>
<dbReference type="EMBL" id="FNQY01000021">
    <property type="protein sequence ID" value="SEA47450.1"/>
    <property type="molecule type" value="Genomic_DNA"/>
</dbReference>
<evidence type="ECO:0000313" key="2">
    <source>
        <dbReference type="EMBL" id="SEA47450.1"/>
    </source>
</evidence>
<dbReference type="Gene3D" id="3.30.870.10">
    <property type="entry name" value="Endonuclease Chain A"/>
    <property type="match status" value="1"/>
</dbReference>
<organism evidence="2 3">
    <name type="scientific">Arachidicoccus rhizosphaerae</name>
    <dbReference type="NCBI Taxonomy" id="551991"/>
    <lineage>
        <taxon>Bacteria</taxon>
        <taxon>Pseudomonadati</taxon>
        <taxon>Bacteroidota</taxon>
        <taxon>Chitinophagia</taxon>
        <taxon>Chitinophagales</taxon>
        <taxon>Chitinophagaceae</taxon>
        <taxon>Arachidicoccus</taxon>
    </lineage>
</organism>
<feature type="domain" description="PLD phosphodiesterase" evidence="1">
    <location>
        <begin position="128"/>
        <end position="150"/>
    </location>
</feature>
<accession>A0A1H4BH46</accession>
<evidence type="ECO:0000259" key="1">
    <source>
        <dbReference type="PROSITE" id="PS50035"/>
    </source>
</evidence>